<feature type="region of interest" description="Disordered" evidence="1">
    <location>
        <begin position="1"/>
        <end position="20"/>
    </location>
</feature>
<accession>A0A8H6M5X7</accession>
<sequence length="603" mass="66034">MSLPQVHASVDPNPVGKTEAAQRYPNDKATFEAFAAILLHVEAVASKESVLDRKILKLASKWSELCLNNLDSAAQIIWVFKRWPWGWRLRWLYHVYGSSIWATTCEEIRCQVASFLDMEWTPLRYSSESTFVARDDAYERDPAFIFFPDPSRLGDYLTFGYAEGPEDQASTSSQFPEITEEERLAAEIAWNTIFEGLPEDLESVVTYLVNCANDPLAESGDAVAPFSEASWVSEPEETIDPAASSSLVNALDIAAALVPYIEENYSEEVINEHNTSIHFWLVQEGDSEASENQALAAIQDDRLQGTATPQGVFNIQLEEGPGETATPTVTTSPRQVEKQPAREDINEAALAPPAQPASTSTAPPASSRRAGKKRAREDINEDAPRPVASRKNNSSASSSRAKSGEGSSTGRSKKQRTGEIMQFSFIDMTATVAVGASQEANQIHSFSIGHGGASEHAQYVCCPWMVGKSKRRRCGVVVHWINNESWIHHLNEIHRVGAGLTKTDPCRCMKSNKGKDGKPAKNSTKTMVRCSVSVKNLISHFLDSHIAPGADSRICGGPDCEVGPMEKENYQMFCGVECQAKFDACVAAFKAEKENTGATAQTA</sequence>
<reference evidence="2 3" key="1">
    <citation type="submission" date="2020-07" db="EMBL/GenBank/DDBJ databases">
        <title>Comparative genomics of pyrophilous fungi reveals a link between fire events and developmental genes.</title>
        <authorList>
            <consortium name="DOE Joint Genome Institute"/>
            <person name="Steindorff A.S."/>
            <person name="Carver A."/>
            <person name="Calhoun S."/>
            <person name="Stillman K."/>
            <person name="Liu H."/>
            <person name="Lipzen A."/>
            <person name="Pangilinan J."/>
            <person name="Labutti K."/>
            <person name="Bruns T.D."/>
            <person name="Grigoriev I.V."/>
        </authorList>
    </citation>
    <scope>NUCLEOTIDE SEQUENCE [LARGE SCALE GENOMIC DNA]</scope>
    <source>
        <strain evidence="2 3">CBS 144469</strain>
    </source>
</reference>
<feature type="compositionally biased region" description="Basic and acidic residues" evidence="1">
    <location>
        <begin position="375"/>
        <end position="384"/>
    </location>
</feature>
<dbReference type="EMBL" id="JACGCI010000043">
    <property type="protein sequence ID" value="KAF6752582.1"/>
    <property type="molecule type" value="Genomic_DNA"/>
</dbReference>
<feature type="compositionally biased region" description="Low complexity" evidence="1">
    <location>
        <begin position="389"/>
        <end position="408"/>
    </location>
</feature>
<evidence type="ECO:0000313" key="2">
    <source>
        <dbReference type="EMBL" id="KAF6752582.1"/>
    </source>
</evidence>
<proteinExistence type="predicted"/>
<feature type="compositionally biased region" description="Low complexity" evidence="1">
    <location>
        <begin position="348"/>
        <end position="368"/>
    </location>
</feature>
<feature type="region of interest" description="Disordered" evidence="1">
    <location>
        <begin position="316"/>
        <end position="420"/>
    </location>
</feature>
<gene>
    <name evidence="2" type="ORF">DFP72DRAFT_849719</name>
</gene>
<name>A0A8H6M5X7_9AGAR</name>
<keyword evidence="3" id="KW-1185">Reference proteome</keyword>
<feature type="compositionally biased region" description="Basic and acidic residues" evidence="1">
    <location>
        <begin position="335"/>
        <end position="345"/>
    </location>
</feature>
<evidence type="ECO:0000313" key="3">
    <source>
        <dbReference type="Proteomes" id="UP000521943"/>
    </source>
</evidence>
<evidence type="ECO:0000256" key="1">
    <source>
        <dbReference type="SAM" id="MobiDB-lite"/>
    </source>
</evidence>
<feature type="compositionally biased region" description="Polar residues" evidence="1">
    <location>
        <begin position="325"/>
        <end position="334"/>
    </location>
</feature>
<dbReference type="OrthoDB" id="10291795at2759"/>
<organism evidence="2 3">
    <name type="scientific">Ephemerocybe angulata</name>
    <dbReference type="NCBI Taxonomy" id="980116"/>
    <lineage>
        <taxon>Eukaryota</taxon>
        <taxon>Fungi</taxon>
        <taxon>Dikarya</taxon>
        <taxon>Basidiomycota</taxon>
        <taxon>Agaricomycotina</taxon>
        <taxon>Agaricomycetes</taxon>
        <taxon>Agaricomycetidae</taxon>
        <taxon>Agaricales</taxon>
        <taxon>Agaricineae</taxon>
        <taxon>Psathyrellaceae</taxon>
        <taxon>Ephemerocybe</taxon>
    </lineage>
</organism>
<dbReference type="AlphaFoldDB" id="A0A8H6M5X7"/>
<comment type="caution">
    <text evidence="2">The sequence shown here is derived from an EMBL/GenBank/DDBJ whole genome shotgun (WGS) entry which is preliminary data.</text>
</comment>
<protein>
    <submittedName>
        <fullName evidence="2">Uncharacterized protein</fullName>
    </submittedName>
</protein>
<dbReference type="Proteomes" id="UP000521943">
    <property type="component" value="Unassembled WGS sequence"/>
</dbReference>